<evidence type="ECO:0000313" key="1">
    <source>
        <dbReference type="EMBL" id="KAK0737797.1"/>
    </source>
</evidence>
<evidence type="ECO:0000313" key="2">
    <source>
        <dbReference type="Proteomes" id="UP001172155"/>
    </source>
</evidence>
<accession>A0AA40EGN5</accession>
<proteinExistence type="predicted"/>
<comment type="caution">
    <text evidence="1">The sequence shown here is derived from an EMBL/GenBank/DDBJ whole genome shotgun (WGS) entry which is preliminary data.</text>
</comment>
<dbReference type="AlphaFoldDB" id="A0AA40EGN5"/>
<organism evidence="1 2">
    <name type="scientific">Schizothecium vesticola</name>
    <dbReference type="NCBI Taxonomy" id="314040"/>
    <lineage>
        <taxon>Eukaryota</taxon>
        <taxon>Fungi</taxon>
        <taxon>Dikarya</taxon>
        <taxon>Ascomycota</taxon>
        <taxon>Pezizomycotina</taxon>
        <taxon>Sordariomycetes</taxon>
        <taxon>Sordariomycetidae</taxon>
        <taxon>Sordariales</taxon>
        <taxon>Schizotheciaceae</taxon>
        <taxon>Schizothecium</taxon>
    </lineage>
</organism>
<dbReference type="Pfam" id="PF12138">
    <property type="entry name" value="Spherulin4"/>
    <property type="match status" value="1"/>
</dbReference>
<dbReference type="InterPro" id="IPR021986">
    <property type="entry name" value="Spherulin4"/>
</dbReference>
<dbReference type="EMBL" id="JAUKUD010000007">
    <property type="protein sequence ID" value="KAK0737797.1"/>
    <property type="molecule type" value="Genomic_DNA"/>
</dbReference>
<name>A0AA40EGN5_9PEZI</name>
<dbReference type="PANTHER" id="PTHR35040">
    <property type="match status" value="1"/>
</dbReference>
<reference evidence="1" key="1">
    <citation type="submission" date="2023-06" db="EMBL/GenBank/DDBJ databases">
        <title>Genome-scale phylogeny and comparative genomics of the fungal order Sordariales.</title>
        <authorList>
            <consortium name="Lawrence Berkeley National Laboratory"/>
            <person name="Hensen N."/>
            <person name="Bonometti L."/>
            <person name="Westerberg I."/>
            <person name="Brannstrom I.O."/>
            <person name="Guillou S."/>
            <person name="Cros-Aarteil S."/>
            <person name="Calhoun S."/>
            <person name="Haridas S."/>
            <person name="Kuo A."/>
            <person name="Mondo S."/>
            <person name="Pangilinan J."/>
            <person name="Riley R."/>
            <person name="LaButti K."/>
            <person name="Andreopoulos B."/>
            <person name="Lipzen A."/>
            <person name="Chen C."/>
            <person name="Yanf M."/>
            <person name="Daum C."/>
            <person name="Ng V."/>
            <person name="Clum A."/>
            <person name="Steindorff A."/>
            <person name="Ohm R."/>
            <person name="Martin F."/>
            <person name="Silar P."/>
            <person name="Natvig D."/>
            <person name="Lalanne C."/>
            <person name="Gautier V."/>
            <person name="Ament-velasquez S.L."/>
            <person name="Kruys A."/>
            <person name="Hutchinson M.I."/>
            <person name="Powell A.J."/>
            <person name="Barry K."/>
            <person name="Miller A.N."/>
            <person name="Grigoriev I.V."/>
            <person name="Debuchy R."/>
            <person name="Gladieux P."/>
            <person name="Thoren M.H."/>
            <person name="Johannesson H."/>
        </authorList>
    </citation>
    <scope>NUCLEOTIDE SEQUENCE</scope>
    <source>
        <strain evidence="1">SMH3187-1</strain>
    </source>
</reference>
<gene>
    <name evidence="1" type="ORF">B0T18DRAFT_334672</name>
</gene>
<dbReference type="Proteomes" id="UP001172155">
    <property type="component" value="Unassembled WGS sequence"/>
</dbReference>
<dbReference type="PANTHER" id="PTHR35040:SF8">
    <property type="entry name" value="SURFACE PROTEIN, PUTATIVE (AFU_ORTHOLOGUE AFUA_4G14085)-RELATED"/>
    <property type="match status" value="1"/>
</dbReference>
<sequence>MRPCVVMPLYIYPLTSTTWQPLYDAITANPSLDFVIIVNPNSGPGTEPLPGGDYIREVPKLNAFPNVRTVGYIAIDYCRKPLDQVCAEISVYANWDREYGDQIEGLYVEGIFVDETHNHFDDGRMSYLERLKCFVKDEVAGLRGERLVIHNPGTPPEYVFPPRNRARPLAQFGTPDAVCVSEVPYDTFVTDDVQTRLQTYRLPYACSMFQISGVPLDRVGATVTDLCKRGRYVFATDLNEDFYESFGPSWGLFVDAVAAAAAGRGNK</sequence>
<protein>
    <submittedName>
        <fullName evidence="1">Cell surface protein</fullName>
    </submittedName>
</protein>
<keyword evidence="2" id="KW-1185">Reference proteome</keyword>